<name>A0A3D8PJ94_9BACI</name>
<gene>
    <name evidence="1" type="ORF">CWR48_18230</name>
</gene>
<comment type="caution">
    <text evidence="1">The sequence shown here is derived from an EMBL/GenBank/DDBJ whole genome shotgun (WGS) entry which is preliminary data.</text>
</comment>
<evidence type="ECO:0000313" key="1">
    <source>
        <dbReference type="EMBL" id="RDW16124.1"/>
    </source>
</evidence>
<evidence type="ECO:0000313" key="2">
    <source>
        <dbReference type="Proteomes" id="UP000257143"/>
    </source>
</evidence>
<protein>
    <submittedName>
        <fullName evidence="1">Uncharacterized protein</fullName>
    </submittedName>
</protein>
<sequence length="73" mass="8697">MIWKLKLALYKARFGEVEYYDLSDMSIIMKSDTIQKLATYFKGKTEKLRSHIWADIASLEQNLEILRNQREVN</sequence>
<keyword evidence="2" id="KW-1185">Reference proteome</keyword>
<dbReference type="EMBL" id="PIOC01000028">
    <property type="protein sequence ID" value="RDW16124.1"/>
    <property type="molecule type" value="Genomic_DNA"/>
</dbReference>
<reference evidence="2" key="1">
    <citation type="submission" date="2017-11" db="EMBL/GenBank/DDBJ databases">
        <authorList>
            <person name="Zhu W."/>
        </authorList>
    </citation>
    <scope>NUCLEOTIDE SEQUENCE [LARGE SCALE GENOMIC DNA]</scope>
    <source>
        <strain evidence="2">CAU 1183</strain>
    </source>
</reference>
<dbReference type="Proteomes" id="UP000257143">
    <property type="component" value="Unassembled WGS sequence"/>
</dbReference>
<proteinExistence type="predicted"/>
<organism evidence="1 2">
    <name type="scientific">Oceanobacillus arenosus</name>
    <dbReference type="NCBI Taxonomy" id="1229153"/>
    <lineage>
        <taxon>Bacteria</taxon>
        <taxon>Bacillati</taxon>
        <taxon>Bacillota</taxon>
        <taxon>Bacilli</taxon>
        <taxon>Bacillales</taxon>
        <taxon>Bacillaceae</taxon>
        <taxon>Oceanobacillus</taxon>
    </lineage>
</organism>
<dbReference type="AlphaFoldDB" id="A0A3D8PJ94"/>
<accession>A0A3D8PJ94</accession>